<reference evidence="1 2" key="1">
    <citation type="submission" date="2015-09" db="EMBL/GenBank/DDBJ databases">
        <authorList>
            <consortium name="Pathogen Informatics"/>
        </authorList>
    </citation>
    <scope>NUCLEOTIDE SEQUENCE [LARGE SCALE GENOMIC DNA]</scope>
    <source>
        <strain evidence="1 2">2789STDY5834939</strain>
    </source>
</reference>
<dbReference type="InterPro" id="IPR049215">
    <property type="entry name" value="DUF6809"/>
</dbReference>
<gene>
    <name evidence="1" type="ORF">ERS852551_00988</name>
</gene>
<accession>A0A174NT12</accession>
<dbReference type="EMBL" id="CZBE01000005">
    <property type="protein sequence ID" value="CUP49670.1"/>
    <property type="molecule type" value="Genomic_DNA"/>
</dbReference>
<organism evidence="1 2">
    <name type="scientific">Anaerotruncus colihominis</name>
    <dbReference type="NCBI Taxonomy" id="169435"/>
    <lineage>
        <taxon>Bacteria</taxon>
        <taxon>Bacillati</taxon>
        <taxon>Bacillota</taxon>
        <taxon>Clostridia</taxon>
        <taxon>Eubacteriales</taxon>
        <taxon>Oscillospiraceae</taxon>
        <taxon>Anaerotruncus</taxon>
    </lineage>
</organism>
<dbReference type="OrthoDB" id="1852197at2"/>
<dbReference type="AlphaFoldDB" id="A0A174NT12"/>
<proteinExistence type="predicted"/>
<protein>
    <submittedName>
        <fullName evidence="1">Uncharacterized protein</fullName>
    </submittedName>
</protein>
<dbReference type="Pfam" id="PF20648">
    <property type="entry name" value="DUF6809"/>
    <property type="match status" value="1"/>
</dbReference>
<dbReference type="Proteomes" id="UP000095765">
    <property type="component" value="Unassembled WGS sequence"/>
</dbReference>
<dbReference type="RefSeq" id="WP_055244440.1">
    <property type="nucleotide sequence ID" value="NZ_CABIWA010000007.1"/>
</dbReference>
<sequence length="96" mass="11496">MNETLKLLYDRFYIPLPMVESEQEVETCHRQLIERLDKPERKLVLQIIDAQNLMIEQRSVDSFICGFRLAWEMANELNHFETNRHPSPMEETEMDA</sequence>
<evidence type="ECO:0000313" key="2">
    <source>
        <dbReference type="Proteomes" id="UP000095765"/>
    </source>
</evidence>
<evidence type="ECO:0000313" key="1">
    <source>
        <dbReference type="EMBL" id="CUP49670.1"/>
    </source>
</evidence>
<name>A0A174NT12_9FIRM</name>